<sequence>MSNDPQDLGYLVEAWEQSVRSLSDVVSGLTEGQWNRATECPGWSIRDVVSHVIGVELELLGDPRPIHTLPSDLAHVRPGDEFSRYCEIPVDVRRCHTAAEMTGELSYVLMRRLRMLRDSETAPETEVRGMMGRSTPYRHLLRSRAFDVWAHEQDIRRATGLPGNLDSPAAQISRDFLLRQLPLVVAEDAKIPAGNAVVFDVHGPLEFMRTVTVQPGGKAALDGQVPLAPLVRFSTDWETFARLMCGRIRPQHADVKVDGDRRAADLILAEMAVTL</sequence>
<accession>A0ABP9GSD4</accession>
<dbReference type="InterPro" id="IPR017517">
    <property type="entry name" value="Maleyloyr_isom"/>
</dbReference>
<dbReference type="EMBL" id="BAABHS010000003">
    <property type="protein sequence ID" value="GAA4951562.1"/>
    <property type="molecule type" value="Genomic_DNA"/>
</dbReference>
<evidence type="ECO:0000313" key="4">
    <source>
        <dbReference type="Proteomes" id="UP001500466"/>
    </source>
</evidence>
<dbReference type="InterPro" id="IPR034660">
    <property type="entry name" value="DinB/YfiT-like"/>
</dbReference>
<comment type="caution">
    <text evidence="3">The sequence shown here is derived from an EMBL/GenBank/DDBJ whole genome shotgun (WGS) entry which is preliminary data.</text>
</comment>
<dbReference type="NCBIfam" id="TIGR03083">
    <property type="entry name" value="maleylpyruvate isomerase family mycothiol-dependent enzyme"/>
    <property type="match status" value="1"/>
</dbReference>
<dbReference type="GO" id="GO:0016853">
    <property type="term" value="F:isomerase activity"/>
    <property type="evidence" value="ECO:0007669"/>
    <property type="project" value="UniProtKB-KW"/>
</dbReference>
<evidence type="ECO:0000259" key="1">
    <source>
        <dbReference type="Pfam" id="PF07398"/>
    </source>
</evidence>
<feature type="domain" description="MDMPI C-terminal" evidence="1">
    <location>
        <begin position="172"/>
        <end position="265"/>
    </location>
</feature>
<dbReference type="InterPro" id="IPR010872">
    <property type="entry name" value="MDMPI_C-term_domain"/>
</dbReference>
<evidence type="ECO:0000313" key="3">
    <source>
        <dbReference type="EMBL" id="GAA4951562.1"/>
    </source>
</evidence>
<proteinExistence type="predicted"/>
<dbReference type="RefSeq" id="WP_345674077.1">
    <property type="nucleotide sequence ID" value="NZ_BAABHS010000003.1"/>
</dbReference>
<name>A0ABP9GSD4_9ACTN</name>
<keyword evidence="4" id="KW-1185">Reference proteome</keyword>
<dbReference type="SUPFAM" id="SSF109854">
    <property type="entry name" value="DinB/YfiT-like putative metalloenzymes"/>
    <property type="match status" value="1"/>
</dbReference>
<dbReference type="Pfam" id="PF07398">
    <property type="entry name" value="MDMPI_C"/>
    <property type="match status" value="1"/>
</dbReference>
<keyword evidence="3" id="KW-0413">Isomerase</keyword>
<dbReference type="Proteomes" id="UP001500466">
    <property type="component" value="Unassembled WGS sequence"/>
</dbReference>
<dbReference type="Pfam" id="PF11716">
    <property type="entry name" value="MDMPI_N"/>
    <property type="match status" value="1"/>
</dbReference>
<dbReference type="Gene3D" id="1.20.120.450">
    <property type="entry name" value="dinb family like domain"/>
    <property type="match status" value="1"/>
</dbReference>
<feature type="domain" description="Mycothiol-dependent maleylpyruvate isomerase metal-binding" evidence="2">
    <location>
        <begin position="16"/>
        <end position="156"/>
    </location>
</feature>
<evidence type="ECO:0000259" key="2">
    <source>
        <dbReference type="Pfam" id="PF11716"/>
    </source>
</evidence>
<protein>
    <submittedName>
        <fullName evidence="3">Maleylpyruvate isomerase family mycothiol-dependent enzyme</fullName>
    </submittedName>
</protein>
<gene>
    <name evidence="3" type="ORF">GCM10023205_10560</name>
</gene>
<dbReference type="InterPro" id="IPR024344">
    <property type="entry name" value="MDMPI_metal-binding"/>
</dbReference>
<reference evidence="4" key="1">
    <citation type="journal article" date="2019" name="Int. J. Syst. Evol. Microbiol.">
        <title>The Global Catalogue of Microorganisms (GCM) 10K type strain sequencing project: providing services to taxonomists for standard genome sequencing and annotation.</title>
        <authorList>
            <consortium name="The Broad Institute Genomics Platform"/>
            <consortium name="The Broad Institute Genome Sequencing Center for Infectious Disease"/>
            <person name="Wu L."/>
            <person name="Ma J."/>
        </authorList>
    </citation>
    <scope>NUCLEOTIDE SEQUENCE [LARGE SCALE GENOMIC DNA]</scope>
    <source>
        <strain evidence="4">JCM 17986</strain>
    </source>
</reference>
<organism evidence="3 4">
    <name type="scientific">Yinghuangia aomiensis</name>
    <dbReference type="NCBI Taxonomy" id="676205"/>
    <lineage>
        <taxon>Bacteria</taxon>
        <taxon>Bacillati</taxon>
        <taxon>Actinomycetota</taxon>
        <taxon>Actinomycetes</taxon>
        <taxon>Kitasatosporales</taxon>
        <taxon>Streptomycetaceae</taxon>
        <taxon>Yinghuangia</taxon>
    </lineage>
</organism>